<feature type="transmembrane region" description="Helical" evidence="6">
    <location>
        <begin position="40"/>
        <end position="62"/>
    </location>
</feature>
<feature type="compositionally biased region" description="Low complexity" evidence="5">
    <location>
        <begin position="171"/>
        <end position="182"/>
    </location>
</feature>
<keyword evidence="4 6" id="KW-0472">Membrane</keyword>
<sequence>MVQDTRWPAKILIALRGVQLVFAIILLGLSAYMVSKIDDWWACITLVSALFSLIYIGINFFLLFSNLLLPLAITITDAFLAVFWLISMAGTGDSGILSVSDCGDYYYFYAYLSTVCQVSKASFALSLLLMLLFIGSLVLASMVLFKNRKDLRGAKYNSGMDPDGHPLPDHANAAPAVPNAVPMDSVPGQTQYYQDPPKNEQYQQSSTPQQYQTTTSPAYYNATAATHPIDPSAAPAHYPQDAGYPQAGVESPPPPPPPVNAAEMPAR</sequence>
<evidence type="ECO:0000313" key="9">
    <source>
        <dbReference type="Proteomes" id="UP001412239"/>
    </source>
</evidence>
<proteinExistence type="predicted"/>
<evidence type="ECO:0000256" key="2">
    <source>
        <dbReference type="ARBA" id="ARBA00022692"/>
    </source>
</evidence>
<dbReference type="InterPro" id="IPR008253">
    <property type="entry name" value="Marvel"/>
</dbReference>
<keyword evidence="9" id="KW-1185">Reference proteome</keyword>
<evidence type="ECO:0000256" key="5">
    <source>
        <dbReference type="SAM" id="MobiDB-lite"/>
    </source>
</evidence>
<feature type="domain" description="MARVEL" evidence="7">
    <location>
        <begin position="12"/>
        <end position="139"/>
    </location>
</feature>
<dbReference type="Proteomes" id="UP001412239">
    <property type="component" value="Unassembled WGS sequence"/>
</dbReference>
<organism evidence="8 9">
    <name type="scientific">Tuber aestivum</name>
    <name type="common">summer truffle</name>
    <dbReference type="NCBI Taxonomy" id="59557"/>
    <lineage>
        <taxon>Eukaryota</taxon>
        <taxon>Fungi</taxon>
        <taxon>Dikarya</taxon>
        <taxon>Ascomycota</taxon>
        <taxon>Pezizomycotina</taxon>
        <taxon>Pezizomycetes</taxon>
        <taxon>Pezizales</taxon>
        <taxon>Tuberaceae</taxon>
        <taxon>Tuber</taxon>
    </lineage>
</organism>
<feature type="transmembrane region" description="Helical" evidence="6">
    <location>
        <begin position="67"/>
        <end position="86"/>
    </location>
</feature>
<dbReference type="AlphaFoldDB" id="A0A292PSE1"/>
<name>A0A292PSE1_9PEZI</name>
<evidence type="ECO:0000313" key="8">
    <source>
        <dbReference type="EMBL" id="CUS09400.1"/>
    </source>
</evidence>
<evidence type="ECO:0000256" key="6">
    <source>
        <dbReference type="SAM" id="Phobius"/>
    </source>
</evidence>
<evidence type="ECO:0000256" key="3">
    <source>
        <dbReference type="ARBA" id="ARBA00022989"/>
    </source>
</evidence>
<keyword evidence="3 6" id="KW-1133">Transmembrane helix</keyword>
<keyword evidence="2 6" id="KW-0812">Transmembrane</keyword>
<gene>
    <name evidence="8" type="ORF">GSTUAT00006522001</name>
</gene>
<reference evidence="8" key="1">
    <citation type="submission" date="2015-10" db="EMBL/GenBank/DDBJ databases">
        <authorList>
            <person name="Regsiter A."/>
            <person name="william w."/>
        </authorList>
    </citation>
    <scope>NUCLEOTIDE SEQUENCE</scope>
    <source>
        <strain evidence="8">Montdore</strain>
    </source>
</reference>
<feature type="compositionally biased region" description="Low complexity" evidence="5">
    <location>
        <begin position="201"/>
        <end position="217"/>
    </location>
</feature>
<evidence type="ECO:0000256" key="1">
    <source>
        <dbReference type="ARBA" id="ARBA00004141"/>
    </source>
</evidence>
<dbReference type="PANTHER" id="PTHR37451">
    <property type="entry name" value="MARVEL DOMAIN"/>
    <property type="match status" value="1"/>
</dbReference>
<evidence type="ECO:0000256" key="4">
    <source>
        <dbReference type="ARBA" id="ARBA00023136"/>
    </source>
</evidence>
<dbReference type="GO" id="GO:0016020">
    <property type="term" value="C:membrane"/>
    <property type="evidence" value="ECO:0007669"/>
    <property type="project" value="UniProtKB-SubCell"/>
</dbReference>
<feature type="transmembrane region" description="Helical" evidence="6">
    <location>
        <begin position="12"/>
        <end position="34"/>
    </location>
</feature>
<protein>
    <recommendedName>
        <fullName evidence="7">MARVEL domain-containing protein</fullName>
    </recommendedName>
</protein>
<feature type="transmembrane region" description="Helical" evidence="6">
    <location>
        <begin position="123"/>
        <end position="145"/>
    </location>
</feature>
<comment type="subcellular location">
    <subcellularLocation>
        <location evidence="1">Membrane</location>
        <topology evidence="1">Multi-pass membrane protein</topology>
    </subcellularLocation>
</comment>
<dbReference type="EMBL" id="LN891083">
    <property type="protein sequence ID" value="CUS09400.1"/>
    <property type="molecule type" value="Genomic_DNA"/>
</dbReference>
<dbReference type="Pfam" id="PF01284">
    <property type="entry name" value="MARVEL"/>
    <property type="match status" value="1"/>
</dbReference>
<dbReference type="PANTHER" id="PTHR37451:SF1">
    <property type="entry name" value="MARVEL DOMAIN-CONTAINING PROTEIN"/>
    <property type="match status" value="1"/>
</dbReference>
<evidence type="ECO:0000259" key="7">
    <source>
        <dbReference type="Pfam" id="PF01284"/>
    </source>
</evidence>
<accession>A0A292PSE1</accession>
<feature type="region of interest" description="Disordered" evidence="5">
    <location>
        <begin position="156"/>
        <end position="267"/>
    </location>
</feature>